<dbReference type="GO" id="GO:0009002">
    <property type="term" value="F:serine-type D-Ala-D-Ala carboxypeptidase activity"/>
    <property type="evidence" value="ECO:0007669"/>
    <property type="project" value="UniProtKB-EC"/>
</dbReference>
<comment type="caution">
    <text evidence="11">The sequence shown here is derived from an EMBL/GenBank/DDBJ whole genome shotgun (WGS) entry which is preliminary data.</text>
</comment>
<dbReference type="GO" id="GO:0071555">
    <property type="term" value="P:cell wall organization"/>
    <property type="evidence" value="ECO:0007669"/>
    <property type="project" value="TreeGrafter"/>
</dbReference>
<dbReference type="InterPro" id="IPR007887">
    <property type="entry name" value="MecA_N"/>
</dbReference>
<dbReference type="Gene3D" id="3.30.1390.30">
    <property type="entry name" value="Penicillin-binding protein 2a, domain 3"/>
    <property type="match status" value="1"/>
</dbReference>
<sequence length="667" mass="74979">MKRSHFIIGSLLLLFNILFLSACEKTPTPEERLKEYIKLWNKQDFQTLYQDYVTSKAKKEFKKKGFVDRYHTIYQDLNVHDLQVKAEIKEEKDWKKSEKVELPIQVKMKTVAGEIQFRKKAVLKLEERDGKTNWYLDWNTTYIFPDLENGDKIRLKTVEGKRGEIFDQLGNSLAINSKGYEIGVIPEKFGEDPGRLALLSQQLGISTEFIKSQMNQAWVQPQYFVPLKTIPFENQTKLNQLLAIEGVQANSKEIREYPYHESAAHLVGYVGKVSGEELKKLKKKGYTEKDFVGKRGLEQLLEEQLHEEDGSQIMIEKVEGDTVVIAKKQPKDGKSVKLTINAELQKLIYDHMKGKPGSVAAVDPKTGNTMALVSSPAFDPNEFVHGIGESRYNQLEKDPNKPMLNRFAATYAPGSTMKTITASVGFQTGKLDPDKKRNIKGLKWNQVTRVSDIGKPVDLHDAMRYSDNIYFAQLANEIGGEDMVKGLKKFGFSEKFPYSYPIRASQVSNSGKLDKESLLLDSGYGQGEVLMSMLHLASIYGGVINDGTMMKPLLFAEDKPEVWKKDLITQKQADILKKDLRAVVEKGTAKIGNVPQLKLAGKTGTAELKLAQGSKGKENGLFAGYDQNNPNFVLAILFEGVQGQGGSNGAVELAKNVYLQWKSTPQI</sequence>
<name>A0AAJ1WI72_9BACI</name>
<reference evidence="11" key="1">
    <citation type="submission" date="2023-07" db="EMBL/GenBank/DDBJ databases">
        <title>Genomic Encyclopedia of Type Strains, Phase IV (KMG-IV): sequencing the most valuable type-strain genomes for metagenomic binning, comparative biology and taxonomic classification.</title>
        <authorList>
            <person name="Goeker M."/>
        </authorList>
    </citation>
    <scope>NUCLEOTIDE SEQUENCE</scope>
    <source>
        <strain evidence="11">DSM 23947</strain>
    </source>
</reference>
<keyword evidence="7" id="KW-0732">Signal</keyword>
<evidence type="ECO:0000313" key="11">
    <source>
        <dbReference type="EMBL" id="MDQ0214098.1"/>
    </source>
</evidence>
<protein>
    <recommendedName>
        <fullName evidence="4">serine-type D-Ala-D-Ala carboxypeptidase</fullName>
        <ecNumber evidence="4">3.4.16.4</ecNumber>
    </recommendedName>
</protein>
<evidence type="ECO:0000259" key="9">
    <source>
        <dbReference type="Pfam" id="PF03717"/>
    </source>
</evidence>
<dbReference type="InterPro" id="IPR036138">
    <property type="entry name" value="PBP_dimer_sf"/>
</dbReference>
<dbReference type="PANTHER" id="PTHR30627">
    <property type="entry name" value="PEPTIDOGLYCAN D,D-TRANSPEPTIDASE"/>
    <property type="match status" value="1"/>
</dbReference>
<organism evidence="11 12">
    <name type="scientific">Oikeobacillus pervagus</name>
    <dbReference type="NCBI Taxonomy" id="1325931"/>
    <lineage>
        <taxon>Bacteria</taxon>
        <taxon>Bacillati</taxon>
        <taxon>Bacillota</taxon>
        <taxon>Bacilli</taxon>
        <taxon>Bacillales</taxon>
        <taxon>Bacillaceae</taxon>
        <taxon>Oikeobacillus</taxon>
    </lineage>
</organism>
<feature type="domain" description="NTF2-like N-terminal transpeptidase" evidence="10">
    <location>
        <begin position="28"/>
        <end position="151"/>
    </location>
</feature>
<dbReference type="InterPro" id="IPR001460">
    <property type="entry name" value="PCN-bd_Tpept"/>
</dbReference>
<evidence type="ECO:0000256" key="6">
    <source>
        <dbReference type="ARBA" id="ARBA00034000"/>
    </source>
</evidence>
<dbReference type="SUPFAM" id="SSF56519">
    <property type="entry name" value="Penicillin binding protein dimerisation domain"/>
    <property type="match status" value="1"/>
</dbReference>
<evidence type="ECO:0000256" key="5">
    <source>
        <dbReference type="ARBA" id="ARBA00023136"/>
    </source>
</evidence>
<feature type="domain" description="Penicillin-binding protein transpeptidase" evidence="8">
    <location>
        <begin position="357"/>
        <end position="657"/>
    </location>
</feature>
<keyword evidence="5" id="KW-0472">Membrane</keyword>
<evidence type="ECO:0000256" key="1">
    <source>
        <dbReference type="ARBA" id="ARBA00004370"/>
    </source>
</evidence>
<comment type="similarity">
    <text evidence="3">Belongs to the transpeptidase family.</text>
</comment>
<evidence type="ECO:0000259" key="8">
    <source>
        <dbReference type="Pfam" id="PF00905"/>
    </source>
</evidence>
<dbReference type="PANTHER" id="PTHR30627:SF25">
    <property type="entry name" value="PENICILLIN-BINDING PROTEIN 3"/>
    <property type="match status" value="1"/>
</dbReference>
<feature type="chain" id="PRO_5042477833" description="serine-type D-Ala-D-Ala carboxypeptidase" evidence="7">
    <location>
        <begin position="23"/>
        <end position="667"/>
    </location>
</feature>
<dbReference type="GO" id="GO:0071972">
    <property type="term" value="F:peptidoglycan L,D-transpeptidase activity"/>
    <property type="evidence" value="ECO:0007669"/>
    <property type="project" value="TreeGrafter"/>
</dbReference>
<keyword evidence="12" id="KW-1185">Reference proteome</keyword>
<dbReference type="EMBL" id="JAUSUC010000004">
    <property type="protein sequence ID" value="MDQ0214098.1"/>
    <property type="molecule type" value="Genomic_DNA"/>
</dbReference>
<dbReference type="Pfam" id="PF00905">
    <property type="entry name" value="Transpeptidase"/>
    <property type="match status" value="1"/>
</dbReference>
<evidence type="ECO:0000256" key="2">
    <source>
        <dbReference type="ARBA" id="ARBA00004752"/>
    </source>
</evidence>
<dbReference type="InterPro" id="IPR012338">
    <property type="entry name" value="Beta-lactam/transpept-like"/>
</dbReference>
<evidence type="ECO:0000313" key="12">
    <source>
        <dbReference type="Proteomes" id="UP001237207"/>
    </source>
</evidence>
<dbReference type="SUPFAM" id="SSF56601">
    <property type="entry name" value="beta-lactamase/transpeptidase-like"/>
    <property type="match status" value="1"/>
</dbReference>
<comment type="pathway">
    <text evidence="2">Cell wall biogenesis; peptidoglycan biosynthesis.</text>
</comment>
<dbReference type="Proteomes" id="UP001237207">
    <property type="component" value="Unassembled WGS sequence"/>
</dbReference>
<gene>
    <name evidence="11" type="ORF">J2S13_000494</name>
</gene>
<dbReference type="EC" id="3.4.16.4" evidence="4"/>
<comment type="catalytic activity">
    <reaction evidence="6">
        <text>Preferential cleavage: (Ac)2-L-Lys-D-Ala-|-D-Ala. Also transpeptidation of peptidyl-alanyl moieties that are N-acyl substituents of D-alanine.</text>
        <dbReference type="EC" id="3.4.16.4"/>
    </reaction>
</comment>
<evidence type="ECO:0000256" key="4">
    <source>
        <dbReference type="ARBA" id="ARBA00012448"/>
    </source>
</evidence>
<dbReference type="Gene3D" id="3.90.1310.10">
    <property type="entry name" value="Penicillin-binding protein 2a (Domain 2)"/>
    <property type="match status" value="1"/>
</dbReference>
<dbReference type="AlphaFoldDB" id="A0AAJ1WI72"/>
<dbReference type="RefSeq" id="WP_307256088.1">
    <property type="nucleotide sequence ID" value="NZ_JAUSUC010000004.1"/>
</dbReference>
<dbReference type="PROSITE" id="PS51257">
    <property type="entry name" value="PROKAR_LIPOPROTEIN"/>
    <property type="match status" value="1"/>
</dbReference>
<accession>A0AAJ1WI72</accession>
<dbReference type="GO" id="GO:0008658">
    <property type="term" value="F:penicillin binding"/>
    <property type="evidence" value="ECO:0007669"/>
    <property type="project" value="InterPro"/>
</dbReference>
<dbReference type="InterPro" id="IPR005311">
    <property type="entry name" value="PBP_dimer"/>
</dbReference>
<comment type="subcellular location">
    <subcellularLocation>
        <location evidence="1">Membrane</location>
    </subcellularLocation>
</comment>
<dbReference type="Gene3D" id="3.40.710.10">
    <property type="entry name" value="DD-peptidase/beta-lactamase superfamily"/>
    <property type="match status" value="1"/>
</dbReference>
<evidence type="ECO:0000259" key="10">
    <source>
        <dbReference type="Pfam" id="PF05223"/>
    </source>
</evidence>
<dbReference type="Pfam" id="PF03717">
    <property type="entry name" value="PBP_dimer"/>
    <property type="match status" value="1"/>
</dbReference>
<feature type="domain" description="Penicillin-binding protein dimerisation" evidence="9">
    <location>
        <begin position="158"/>
        <end position="321"/>
    </location>
</feature>
<proteinExistence type="inferred from homology"/>
<dbReference type="GO" id="GO:0046677">
    <property type="term" value="P:response to antibiotic"/>
    <property type="evidence" value="ECO:0007669"/>
    <property type="project" value="InterPro"/>
</dbReference>
<dbReference type="GO" id="GO:0005886">
    <property type="term" value="C:plasma membrane"/>
    <property type="evidence" value="ECO:0007669"/>
    <property type="project" value="TreeGrafter"/>
</dbReference>
<dbReference type="InterPro" id="IPR032710">
    <property type="entry name" value="NTF2-like_dom_sf"/>
</dbReference>
<dbReference type="InterPro" id="IPR050515">
    <property type="entry name" value="Beta-lactam/transpept"/>
</dbReference>
<feature type="signal peptide" evidence="7">
    <location>
        <begin position="1"/>
        <end position="22"/>
    </location>
</feature>
<evidence type="ECO:0000256" key="3">
    <source>
        <dbReference type="ARBA" id="ARBA00007171"/>
    </source>
</evidence>
<dbReference type="Pfam" id="PF05223">
    <property type="entry name" value="MecA_N"/>
    <property type="match status" value="1"/>
</dbReference>
<dbReference type="SUPFAM" id="SSF54427">
    <property type="entry name" value="NTF2-like"/>
    <property type="match status" value="1"/>
</dbReference>
<dbReference type="Gene3D" id="3.10.450.100">
    <property type="entry name" value="NTF2-like, domain 1"/>
    <property type="match status" value="1"/>
</dbReference>
<evidence type="ECO:0000256" key="7">
    <source>
        <dbReference type="SAM" id="SignalP"/>
    </source>
</evidence>